<dbReference type="InterPro" id="IPR047057">
    <property type="entry name" value="MerR_fam"/>
</dbReference>
<evidence type="ECO:0000256" key="1">
    <source>
        <dbReference type="ARBA" id="ARBA00023125"/>
    </source>
</evidence>
<dbReference type="CDD" id="cd00592">
    <property type="entry name" value="HTH_MerR-like"/>
    <property type="match status" value="1"/>
</dbReference>
<accession>A0A4D4KDI2</accession>
<keyword evidence="1" id="KW-0238">DNA-binding</keyword>
<dbReference type="EMBL" id="BJHV01000001">
    <property type="protein sequence ID" value="GDY44229.1"/>
    <property type="molecule type" value="Genomic_DNA"/>
</dbReference>
<dbReference type="InterPro" id="IPR009061">
    <property type="entry name" value="DNA-bd_dom_put_sf"/>
</dbReference>
<feature type="domain" description="HTH merR-type" evidence="2">
    <location>
        <begin position="68"/>
        <end position="137"/>
    </location>
</feature>
<evidence type="ECO:0000259" key="2">
    <source>
        <dbReference type="PROSITE" id="PS50937"/>
    </source>
</evidence>
<dbReference type="GO" id="GO:0003677">
    <property type="term" value="F:DNA binding"/>
    <property type="evidence" value="ECO:0007669"/>
    <property type="project" value="UniProtKB-KW"/>
</dbReference>
<dbReference type="SMART" id="SM00422">
    <property type="entry name" value="HTH_MERR"/>
    <property type="match status" value="1"/>
</dbReference>
<name>A0A4D4KDI2_9ACTN</name>
<proteinExistence type="predicted"/>
<gene>
    <name evidence="3" type="ORF">SANT12839_051110</name>
</gene>
<dbReference type="PROSITE" id="PS50937">
    <property type="entry name" value="HTH_MERR_2"/>
    <property type="match status" value="1"/>
</dbReference>
<evidence type="ECO:0000313" key="3">
    <source>
        <dbReference type="EMBL" id="GDY44229.1"/>
    </source>
</evidence>
<reference evidence="3 4" key="1">
    <citation type="journal article" date="2020" name="Int. J. Syst. Evol. Microbiol.">
        <title>Reclassification of Streptomyces castelarensis and Streptomyces sporoclivatus as later heterotypic synonyms of Streptomyces antimycoticus.</title>
        <authorList>
            <person name="Komaki H."/>
            <person name="Tamura T."/>
        </authorList>
    </citation>
    <scope>NUCLEOTIDE SEQUENCE [LARGE SCALE GENOMIC DNA]</scope>
    <source>
        <strain evidence="3 4">NBRC 12839</strain>
    </source>
</reference>
<dbReference type="PANTHER" id="PTHR30204">
    <property type="entry name" value="REDOX-CYCLING DRUG-SENSING TRANSCRIPTIONAL ACTIVATOR SOXR"/>
    <property type="match status" value="1"/>
</dbReference>
<comment type="caution">
    <text evidence="3">The sequence shown here is derived from an EMBL/GenBank/DDBJ whole genome shotgun (WGS) entry which is preliminary data.</text>
</comment>
<dbReference type="AlphaFoldDB" id="A0A4D4KDI2"/>
<evidence type="ECO:0000313" key="4">
    <source>
        <dbReference type="Proteomes" id="UP000299290"/>
    </source>
</evidence>
<dbReference type="PRINTS" id="PR00040">
    <property type="entry name" value="HTHMERR"/>
</dbReference>
<sequence>MHGPLVQQLAQLAKVVGCLGEVGQPVQSGLVALIGQLAQALPVDIHVCHDAMLQPCPRGRVKWNDGRVITIGQLAGYVGVSVKTIRVYHDKGLFPEPERDASGYRRYGANDAIELIKIRTLAEAGVPLARIRDLRSATDDEFQQALREIDDELTDRIRSLRATQGRLHQLAAGRLSPLPREVGAHLKQLAQWGFTARWVELQRDLWILVFATHPDRAITLFHDQAEALADPALRQLFLDYDHAHDLHADDPRIDDLARRIAEATRARYGPDELPELDAASEIPALIQGTVNASSPAWQRLDALIRVRLNA</sequence>
<protein>
    <submittedName>
        <fullName evidence="3">MerR family transcriptional regulator</fullName>
    </submittedName>
</protein>
<organism evidence="3 4">
    <name type="scientific">Streptomyces antimycoticus</name>
    <dbReference type="NCBI Taxonomy" id="68175"/>
    <lineage>
        <taxon>Bacteria</taxon>
        <taxon>Bacillati</taxon>
        <taxon>Actinomycetota</taxon>
        <taxon>Actinomycetes</taxon>
        <taxon>Kitasatosporales</taxon>
        <taxon>Streptomycetaceae</taxon>
        <taxon>Streptomyces</taxon>
        <taxon>Streptomyces violaceusniger group</taxon>
    </lineage>
</organism>
<dbReference type="PANTHER" id="PTHR30204:SF93">
    <property type="entry name" value="HTH MERR-TYPE DOMAIN-CONTAINING PROTEIN"/>
    <property type="match status" value="1"/>
</dbReference>
<keyword evidence="4" id="KW-1185">Reference proteome</keyword>
<dbReference type="GO" id="GO:0003700">
    <property type="term" value="F:DNA-binding transcription factor activity"/>
    <property type="evidence" value="ECO:0007669"/>
    <property type="project" value="InterPro"/>
</dbReference>
<dbReference type="SUPFAM" id="SSF46955">
    <property type="entry name" value="Putative DNA-binding domain"/>
    <property type="match status" value="1"/>
</dbReference>
<dbReference type="Proteomes" id="UP000299290">
    <property type="component" value="Unassembled WGS sequence"/>
</dbReference>
<dbReference type="Gene3D" id="1.10.1660.10">
    <property type="match status" value="1"/>
</dbReference>
<dbReference type="Pfam" id="PF00376">
    <property type="entry name" value="MerR"/>
    <property type="match status" value="1"/>
</dbReference>
<dbReference type="InterPro" id="IPR000551">
    <property type="entry name" value="MerR-type_HTH_dom"/>
</dbReference>